<dbReference type="RefSeq" id="WP_232470159.1">
    <property type="nucleotide sequence ID" value="NZ_CP104311.1"/>
</dbReference>
<accession>A0ABZ2F353</accession>
<keyword evidence="2" id="KW-1185">Reference proteome</keyword>
<protein>
    <submittedName>
        <fullName evidence="1">Uncharacterized protein</fullName>
    </submittedName>
</protein>
<dbReference type="EMBL" id="CP104311">
    <property type="protein sequence ID" value="WWF01200.1"/>
    <property type="molecule type" value="Genomic_DNA"/>
</dbReference>
<name>A0ABZ2F353_METCP</name>
<evidence type="ECO:0000313" key="2">
    <source>
        <dbReference type="Proteomes" id="UP001359308"/>
    </source>
</evidence>
<sequence>MLAITNQFGDGGLKKRYLAAPSEDMAEMDLLEAIADESVERMPDRFKQGVQARRDGFLQTDRLSDAAVDREEWG</sequence>
<gene>
    <name evidence="1" type="ORF">N4J17_12085</name>
</gene>
<proteinExistence type="predicted"/>
<dbReference type="Proteomes" id="UP001359308">
    <property type="component" value="Chromosome"/>
</dbReference>
<evidence type="ECO:0000313" key="1">
    <source>
        <dbReference type="EMBL" id="WWF01200.1"/>
    </source>
</evidence>
<organism evidence="1 2">
    <name type="scientific">Methylococcus capsulatus</name>
    <dbReference type="NCBI Taxonomy" id="414"/>
    <lineage>
        <taxon>Bacteria</taxon>
        <taxon>Pseudomonadati</taxon>
        <taxon>Pseudomonadota</taxon>
        <taxon>Gammaproteobacteria</taxon>
        <taxon>Methylococcales</taxon>
        <taxon>Methylococcaceae</taxon>
        <taxon>Methylococcus</taxon>
    </lineage>
</organism>
<reference evidence="1 2" key="1">
    <citation type="submission" date="2022-09" db="EMBL/GenBank/DDBJ databases">
        <authorList>
            <person name="Giprobiosintez L."/>
        </authorList>
    </citation>
    <scope>NUCLEOTIDE SEQUENCE [LARGE SCALE GENOMIC DNA]</scope>
    <source>
        <strain evidence="2">VKPM-B-12549 (GBS-15)</strain>
    </source>
</reference>